<evidence type="ECO:0000313" key="2">
    <source>
        <dbReference type="Proteomes" id="UP000019267"/>
    </source>
</evidence>
<proteinExistence type="predicted"/>
<sequence length="151" mass="18048">MAQSHVKYPFCCKEDSLFFSTLLENYINLRRKYDGLKILNSDYQIYQKLAQSDIELLIKRLTEKIDKLNPDIIEQAESKYWSVASLLFIYYVKLVFETISSTFRHQEFLIFIKKESLDLNNSFGTEQIEQALYFIKMIFEDIEVYKQTSTF</sequence>
<reference evidence="1 2" key="1">
    <citation type="journal article" date="2014" name="Genome Biol. Evol.">
        <title>Molecular evolution of the substrate utilization strategies and putative virulence factors in mosquito-associated Spiroplasma species.</title>
        <authorList>
            <person name="Chang T.H."/>
            <person name="Lo W.S."/>
            <person name="Ku C."/>
            <person name="Chen L.L."/>
            <person name="Kuo C.H."/>
        </authorList>
    </citation>
    <scope>NUCLEOTIDE SEQUENCE [LARGE SCALE GENOMIC DNA]</scope>
    <source>
        <strain evidence="1">AES-1</strain>
    </source>
</reference>
<dbReference type="KEGG" id="scq:SCULI_v1c02270"/>
<dbReference type="RefSeq" id="WP_025362810.1">
    <property type="nucleotide sequence ID" value="NZ_CP006681.1"/>
</dbReference>
<gene>
    <name evidence="1" type="ORF">SCULI_v1c02270</name>
</gene>
<accession>W6A618</accession>
<dbReference type="OrthoDB" id="389548at2"/>
<evidence type="ECO:0000313" key="1">
    <source>
        <dbReference type="EMBL" id="AHI52568.1"/>
    </source>
</evidence>
<organism evidence="1 2">
    <name type="scientific">Spiroplasma culicicola AES-1</name>
    <dbReference type="NCBI Taxonomy" id="1276246"/>
    <lineage>
        <taxon>Bacteria</taxon>
        <taxon>Bacillati</taxon>
        <taxon>Mycoplasmatota</taxon>
        <taxon>Mollicutes</taxon>
        <taxon>Entomoplasmatales</taxon>
        <taxon>Spiroplasmataceae</taxon>
        <taxon>Spiroplasma</taxon>
    </lineage>
</organism>
<dbReference type="EMBL" id="CP006681">
    <property type="protein sequence ID" value="AHI52568.1"/>
    <property type="molecule type" value="Genomic_DNA"/>
</dbReference>
<protein>
    <submittedName>
        <fullName evidence="1">Uncharacterized protein</fullName>
    </submittedName>
</protein>
<name>W6A618_9MOLU</name>
<dbReference type="STRING" id="1276246.SCULI_v1c02270"/>
<dbReference type="HOGENOM" id="CLU_1748497_0_0_14"/>
<dbReference type="PATRIC" id="fig|1276246.3.peg.226"/>
<dbReference type="AlphaFoldDB" id="W6A618"/>
<keyword evidence="2" id="KW-1185">Reference proteome</keyword>
<dbReference type="Proteomes" id="UP000019267">
    <property type="component" value="Chromosome"/>
</dbReference>